<reference evidence="1 2" key="1">
    <citation type="journal article" date="2011" name="Genome Res.">
        <title>Phylogeny-wide analysis of social amoeba genomes highlights ancient origins for complex intercellular communication.</title>
        <authorList>
            <person name="Heidel A.J."/>
            <person name="Lawal H.M."/>
            <person name="Felder M."/>
            <person name="Schilde C."/>
            <person name="Helps N.R."/>
            <person name="Tunggal B."/>
            <person name="Rivero F."/>
            <person name="John U."/>
            <person name="Schleicher M."/>
            <person name="Eichinger L."/>
            <person name="Platzer M."/>
            <person name="Noegel A.A."/>
            <person name="Schaap P."/>
            <person name="Gloeckner G."/>
        </authorList>
    </citation>
    <scope>NUCLEOTIDE SEQUENCE [LARGE SCALE GENOMIC DNA]</scope>
    <source>
        <strain evidence="2">ATCC 26659 / Pp 5 / PN500</strain>
    </source>
</reference>
<dbReference type="RefSeq" id="XP_020434433.1">
    <property type="nucleotide sequence ID" value="XM_020575638.1"/>
</dbReference>
<dbReference type="EMBL" id="ADBJ01000020">
    <property type="protein sequence ID" value="EFA82316.1"/>
    <property type="molecule type" value="Genomic_DNA"/>
</dbReference>
<keyword evidence="2" id="KW-1185">Reference proteome</keyword>
<sequence>MSSVNQRKRLGYQKMFKTIYDKIYGVQKSTREYYVLAHRVYEWLLVHDPNYTKDYNYETVLEAIQTIFEFILGLLDMFEAPPSLLRTVIYYSEKYVSKVGIIHNEIFNLILMSTIVSLKFWPENIYVENIIFADIFEIPNKDINIMERNFLTGVNYHLNIKEEDVNSFLSSIDYESKSLTKKLTKITTSSYPNPTRHLNALFHFLFQCYFLKTVTFVY</sequence>
<dbReference type="Gene3D" id="1.10.472.10">
    <property type="entry name" value="Cyclin-like"/>
    <property type="match status" value="1"/>
</dbReference>
<dbReference type="PANTHER" id="PTHR15615">
    <property type="match status" value="1"/>
</dbReference>
<gene>
    <name evidence="1" type="ORF">PPL_04741</name>
</gene>
<protein>
    <recommendedName>
        <fullName evidence="3">Cyclin N-terminal domain-containing protein</fullName>
    </recommendedName>
</protein>
<dbReference type="GO" id="GO:0016538">
    <property type="term" value="F:cyclin-dependent protein serine/threonine kinase regulator activity"/>
    <property type="evidence" value="ECO:0007669"/>
    <property type="project" value="TreeGrafter"/>
</dbReference>
<name>D3B8E8_HETP5</name>
<evidence type="ECO:0000313" key="1">
    <source>
        <dbReference type="EMBL" id="EFA82316.1"/>
    </source>
</evidence>
<evidence type="ECO:0000313" key="2">
    <source>
        <dbReference type="Proteomes" id="UP000001396"/>
    </source>
</evidence>
<dbReference type="PANTHER" id="PTHR15615:SF35">
    <property type="entry name" value="CYCLIN N-TERMINAL DOMAIN-CONTAINING PROTEIN"/>
    <property type="match status" value="1"/>
</dbReference>
<dbReference type="GO" id="GO:0000307">
    <property type="term" value="C:cyclin-dependent protein kinase holoenzyme complex"/>
    <property type="evidence" value="ECO:0007669"/>
    <property type="project" value="TreeGrafter"/>
</dbReference>
<proteinExistence type="predicted"/>
<dbReference type="InterPro" id="IPR013922">
    <property type="entry name" value="Cyclin_PHO80-like"/>
</dbReference>
<dbReference type="AlphaFoldDB" id="D3B8E8"/>
<organism evidence="1 2">
    <name type="scientific">Heterostelium pallidum (strain ATCC 26659 / Pp 5 / PN500)</name>
    <name type="common">Cellular slime mold</name>
    <name type="synonym">Polysphondylium pallidum</name>
    <dbReference type="NCBI Taxonomy" id="670386"/>
    <lineage>
        <taxon>Eukaryota</taxon>
        <taxon>Amoebozoa</taxon>
        <taxon>Evosea</taxon>
        <taxon>Eumycetozoa</taxon>
        <taxon>Dictyostelia</taxon>
        <taxon>Acytosteliales</taxon>
        <taxon>Acytosteliaceae</taxon>
        <taxon>Heterostelium</taxon>
    </lineage>
</organism>
<dbReference type="InParanoid" id="D3B8E8"/>
<evidence type="ECO:0008006" key="3">
    <source>
        <dbReference type="Google" id="ProtNLM"/>
    </source>
</evidence>
<accession>D3B8E8</accession>
<dbReference type="GO" id="GO:0019901">
    <property type="term" value="F:protein kinase binding"/>
    <property type="evidence" value="ECO:0007669"/>
    <property type="project" value="InterPro"/>
</dbReference>
<comment type="caution">
    <text evidence="1">The sequence shown here is derived from an EMBL/GenBank/DDBJ whole genome shotgun (WGS) entry which is preliminary data.</text>
</comment>
<dbReference type="Proteomes" id="UP000001396">
    <property type="component" value="Unassembled WGS sequence"/>
</dbReference>
<dbReference type="GO" id="GO:0005634">
    <property type="term" value="C:nucleus"/>
    <property type="evidence" value="ECO:0007669"/>
    <property type="project" value="TreeGrafter"/>
</dbReference>
<dbReference type="Pfam" id="PF08613">
    <property type="entry name" value="Cyclin"/>
    <property type="match status" value="1"/>
</dbReference>
<dbReference type="GeneID" id="31360228"/>
<dbReference type="OMA" id="FWPENIY"/>